<evidence type="ECO:0000313" key="9">
    <source>
        <dbReference type="EMBL" id="MCR9014908.1"/>
    </source>
</evidence>
<keyword evidence="5 8" id="KW-0812">Transmembrane</keyword>
<feature type="transmembrane region" description="Helical" evidence="8">
    <location>
        <begin position="30"/>
        <end position="46"/>
    </location>
</feature>
<evidence type="ECO:0000313" key="10">
    <source>
        <dbReference type="Proteomes" id="UP001142175"/>
    </source>
</evidence>
<evidence type="ECO:0000256" key="5">
    <source>
        <dbReference type="ARBA" id="ARBA00022692"/>
    </source>
</evidence>
<dbReference type="GO" id="GO:0005886">
    <property type="term" value="C:plasma membrane"/>
    <property type="evidence" value="ECO:0007669"/>
    <property type="project" value="UniProtKB-SubCell"/>
</dbReference>
<accession>A0A9X2P5Y8</accession>
<keyword evidence="6 8" id="KW-1133">Transmembrane helix</keyword>
<proteinExistence type="inferred from homology"/>
<evidence type="ECO:0000256" key="6">
    <source>
        <dbReference type="ARBA" id="ARBA00022989"/>
    </source>
</evidence>
<protein>
    <submittedName>
        <fullName evidence="9">AI-2E family transporter</fullName>
    </submittedName>
</protein>
<feature type="transmembrane region" description="Helical" evidence="8">
    <location>
        <begin position="58"/>
        <end position="78"/>
    </location>
</feature>
<evidence type="ECO:0000256" key="8">
    <source>
        <dbReference type="SAM" id="Phobius"/>
    </source>
</evidence>
<dbReference type="Pfam" id="PF01594">
    <property type="entry name" value="AI-2E_transport"/>
    <property type="match status" value="1"/>
</dbReference>
<evidence type="ECO:0000256" key="7">
    <source>
        <dbReference type="ARBA" id="ARBA00023136"/>
    </source>
</evidence>
<reference evidence="9" key="1">
    <citation type="submission" date="2022-08" db="EMBL/GenBank/DDBJ databases">
        <authorList>
            <person name="Zhang D."/>
        </authorList>
    </citation>
    <scope>NUCLEOTIDE SEQUENCE</scope>
    <source>
        <strain evidence="9">XJ19-11</strain>
    </source>
</reference>
<feature type="transmembrane region" description="Helical" evidence="8">
    <location>
        <begin position="199"/>
        <end position="221"/>
    </location>
</feature>
<feature type="transmembrane region" description="Helical" evidence="8">
    <location>
        <begin position="298"/>
        <end position="319"/>
    </location>
</feature>
<gene>
    <name evidence="9" type="ORF">NU887_07640</name>
</gene>
<keyword evidence="10" id="KW-1185">Reference proteome</keyword>
<dbReference type="InterPro" id="IPR002549">
    <property type="entry name" value="AI-2E-like"/>
</dbReference>
<evidence type="ECO:0000256" key="4">
    <source>
        <dbReference type="ARBA" id="ARBA00022475"/>
    </source>
</evidence>
<comment type="subcellular location">
    <subcellularLocation>
        <location evidence="1">Cell membrane</location>
        <topology evidence="1">Multi-pass membrane protein</topology>
    </subcellularLocation>
</comment>
<name>A0A9X2P5Y8_9BACT</name>
<feature type="transmembrane region" description="Helical" evidence="8">
    <location>
        <begin position="7"/>
        <end position="24"/>
    </location>
</feature>
<dbReference type="PANTHER" id="PTHR21716:SF53">
    <property type="entry name" value="PERMEASE PERM-RELATED"/>
    <property type="match status" value="1"/>
</dbReference>
<feature type="transmembrane region" description="Helical" evidence="8">
    <location>
        <begin position="146"/>
        <end position="165"/>
    </location>
</feature>
<organism evidence="9 10">
    <name type="scientific">Aquiflexum gelatinilyticum</name>
    <dbReference type="NCBI Taxonomy" id="2961943"/>
    <lineage>
        <taxon>Bacteria</taxon>
        <taxon>Pseudomonadati</taxon>
        <taxon>Bacteroidota</taxon>
        <taxon>Cytophagia</taxon>
        <taxon>Cytophagales</taxon>
        <taxon>Cyclobacteriaceae</taxon>
        <taxon>Aquiflexum</taxon>
    </lineage>
</organism>
<keyword evidence="3" id="KW-0813">Transport</keyword>
<evidence type="ECO:0000256" key="2">
    <source>
        <dbReference type="ARBA" id="ARBA00009773"/>
    </source>
</evidence>
<sequence>MNLSFSKLFFVLAFVFGLFAVMVIAKSVLIPLSMALLVSFILFPVVQKLEAWGVNRLLAAFLSLLMMFLILTGFLTLFSTQIMNFSDQIAGFTGKIMDTLSEVIVYINGNINFIEDLNREELIEEGISWLQASSGTLLQSTFSTTATLFTGIFTTIIFTFLILIYRDGLTKAFVSFGEVENQDRIFRMLQKIQRVGKQYLSGMFILILILGFANSIGLLLIGIDNPFLFGFLAALLSIVPFVGTTIGAVIPVLYAFMSSDSLWVPVAVVIWFWAIQVIESNFLNPKIVGSSLNVNALVAILSLLVGAAVWGVAGMILFLPFASILKVICEEFDQLKPIAMLISNDISGDEKKAAKNSMWIEKVKGWFK</sequence>
<feature type="transmembrane region" description="Helical" evidence="8">
    <location>
        <begin position="261"/>
        <end position="278"/>
    </location>
</feature>
<dbReference type="Proteomes" id="UP001142175">
    <property type="component" value="Unassembled WGS sequence"/>
</dbReference>
<comment type="similarity">
    <text evidence="2">Belongs to the autoinducer-2 exporter (AI-2E) (TC 2.A.86) family.</text>
</comment>
<keyword evidence="7 8" id="KW-0472">Membrane</keyword>
<feature type="transmembrane region" description="Helical" evidence="8">
    <location>
        <begin position="227"/>
        <end position="254"/>
    </location>
</feature>
<comment type="caution">
    <text evidence="9">The sequence shown here is derived from an EMBL/GenBank/DDBJ whole genome shotgun (WGS) entry which is preliminary data.</text>
</comment>
<evidence type="ECO:0000256" key="1">
    <source>
        <dbReference type="ARBA" id="ARBA00004651"/>
    </source>
</evidence>
<dbReference type="AlphaFoldDB" id="A0A9X2P5Y8"/>
<dbReference type="PANTHER" id="PTHR21716">
    <property type="entry name" value="TRANSMEMBRANE PROTEIN"/>
    <property type="match status" value="1"/>
</dbReference>
<dbReference type="EMBL" id="JANSUY010000003">
    <property type="protein sequence ID" value="MCR9014908.1"/>
    <property type="molecule type" value="Genomic_DNA"/>
</dbReference>
<dbReference type="RefSeq" id="WP_258422784.1">
    <property type="nucleotide sequence ID" value="NZ_JANAEZ010000003.1"/>
</dbReference>
<evidence type="ECO:0000256" key="3">
    <source>
        <dbReference type="ARBA" id="ARBA00022448"/>
    </source>
</evidence>
<keyword evidence="4" id="KW-1003">Cell membrane</keyword>